<feature type="domain" description="PAS" evidence="9">
    <location>
        <begin position="33"/>
        <end position="66"/>
    </location>
</feature>
<comment type="caution">
    <text evidence="10">The sequence shown here is derived from an EMBL/GenBank/DDBJ whole genome shotgun (WGS) entry which is preliminary data.</text>
</comment>
<dbReference type="PIRSF" id="PIRSF000087">
    <property type="entry name" value="PYP"/>
    <property type="match status" value="1"/>
</dbReference>
<evidence type="ECO:0000256" key="3">
    <source>
        <dbReference type="ARBA" id="ARBA00022543"/>
    </source>
</evidence>
<sequence>MQLVEFGTSDIENTLGRMSASEIDRLAFGAVQLDATGRILQYNSAEGAITGRDPKAVVGKNFFTEIAPCTNTPAFKGVFDKGVRSKDLNTMIEYTFNYQMKPTKVKVHMKKALIGDSYWVFVKRL</sequence>
<keyword evidence="3 8" id="KW-0600">Photoreceptor protein</keyword>
<comment type="similarity">
    <text evidence="1 8">Belongs to the photoactive yellow protein family.</text>
</comment>
<protein>
    <recommendedName>
        <fullName evidence="2 7">Photoactive yellow protein</fullName>
        <shortName evidence="8">PYP</shortName>
    </recommendedName>
</protein>
<reference evidence="11" key="1">
    <citation type="submission" date="2021-01" db="EMBL/GenBank/DDBJ databases">
        <title>Genome public.</title>
        <authorList>
            <person name="Liu C."/>
            <person name="Sun Q."/>
        </authorList>
    </citation>
    <scope>NUCLEOTIDE SEQUENCE [LARGE SCALE GENOMIC DNA]</scope>
    <source>
        <strain evidence="11">YIM B02556</strain>
    </source>
</reference>
<dbReference type="Gene3D" id="3.30.450.20">
    <property type="entry name" value="PAS domain"/>
    <property type="match status" value="1"/>
</dbReference>
<dbReference type="NCBIfam" id="TIGR02373">
    <property type="entry name" value="photo_yellow"/>
    <property type="match status" value="1"/>
</dbReference>
<dbReference type="Pfam" id="PF00989">
    <property type="entry name" value="PAS"/>
    <property type="match status" value="1"/>
</dbReference>
<name>A0ABS1F0F2_9PROT</name>
<evidence type="ECO:0000256" key="8">
    <source>
        <dbReference type="PIRNR" id="PIRNR000087"/>
    </source>
</evidence>
<evidence type="ECO:0000259" key="9">
    <source>
        <dbReference type="PROSITE" id="PS50112"/>
    </source>
</evidence>
<organism evidence="10 11">
    <name type="scientific">Azospirillum endophyticum</name>
    <dbReference type="NCBI Taxonomy" id="2800326"/>
    <lineage>
        <taxon>Bacteria</taxon>
        <taxon>Pseudomonadati</taxon>
        <taxon>Pseudomonadota</taxon>
        <taxon>Alphaproteobacteria</taxon>
        <taxon>Rhodospirillales</taxon>
        <taxon>Azospirillaceae</taxon>
        <taxon>Azospirillum</taxon>
    </lineage>
</organism>
<dbReference type="InterPro" id="IPR013767">
    <property type="entry name" value="PAS_fold"/>
</dbReference>
<evidence type="ECO:0000313" key="11">
    <source>
        <dbReference type="Proteomes" id="UP000652760"/>
    </source>
</evidence>
<evidence type="ECO:0000256" key="6">
    <source>
        <dbReference type="ARBA" id="ARBA00023170"/>
    </source>
</evidence>
<dbReference type="EMBL" id="JAENHM010000020">
    <property type="protein sequence ID" value="MBK1836902.1"/>
    <property type="molecule type" value="Genomic_DNA"/>
</dbReference>
<dbReference type="InterPro" id="IPR000014">
    <property type="entry name" value="PAS"/>
</dbReference>
<evidence type="ECO:0000313" key="10">
    <source>
        <dbReference type="EMBL" id="MBK1836902.1"/>
    </source>
</evidence>
<dbReference type="SUPFAM" id="SSF55785">
    <property type="entry name" value="PYP-like sensor domain (PAS domain)"/>
    <property type="match status" value="1"/>
</dbReference>
<evidence type="ECO:0000256" key="4">
    <source>
        <dbReference type="ARBA" id="ARBA00022606"/>
    </source>
</evidence>
<dbReference type="Proteomes" id="UP000652760">
    <property type="component" value="Unassembled WGS sequence"/>
</dbReference>
<keyword evidence="6 8" id="KW-0675">Receptor</keyword>
<proteinExistence type="inferred from homology"/>
<keyword evidence="4 8" id="KW-0716">Sensory transduction</keyword>
<accession>A0ABS1F0F2</accession>
<dbReference type="PROSITE" id="PS50112">
    <property type="entry name" value="PAS"/>
    <property type="match status" value="1"/>
</dbReference>
<dbReference type="InterPro" id="IPR012130">
    <property type="entry name" value="PYP"/>
</dbReference>
<evidence type="ECO:0000256" key="5">
    <source>
        <dbReference type="ARBA" id="ARBA00022991"/>
    </source>
</evidence>
<dbReference type="CDD" id="cd00130">
    <property type="entry name" value="PAS"/>
    <property type="match status" value="1"/>
</dbReference>
<evidence type="ECO:0000256" key="2">
    <source>
        <dbReference type="ARBA" id="ARBA00019243"/>
    </source>
</evidence>
<keyword evidence="5 8" id="KW-0157">Chromophore</keyword>
<gene>
    <name evidence="10" type="primary">pyp</name>
    <name evidence="10" type="ORF">JHL17_05705</name>
</gene>
<evidence type="ECO:0000256" key="7">
    <source>
        <dbReference type="NCBIfam" id="TIGR02373"/>
    </source>
</evidence>
<evidence type="ECO:0000256" key="1">
    <source>
        <dbReference type="ARBA" id="ARBA00009132"/>
    </source>
</evidence>
<dbReference type="InterPro" id="IPR035965">
    <property type="entry name" value="PAS-like_dom_sf"/>
</dbReference>
<keyword evidence="11" id="KW-1185">Reference proteome</keyword>